<reference evidence="1 2" key="1">
    <citation type="submission" date="2018-12" db="EMBL/GenBank/DDBJ databases">
        <title>Draft Genome Sequences Human Pathogenic Acinetobacter baumannii Strains.</title>
        <authorList>
            <person name="Madhi M."/>
            <person name="Ronco T."/>
            <person name="Olsen R.H."/>
            <person name="Hassani A."/>
        </authorList>
    </citation>
    <scope>NUCLEOTIDE SEQUENCE [LARGE SCALE GENOMIC DNA]</scope>
    <source>
        <strain evidence="1 2">AB3</strain>
    </source>
</reference>
<dbReference type="SUPFAM" id="SSF56784">
    <property type="entry name" value="HAD-like"/>
    <property type="match status" value="1"/>
</dbReference>
<organism evidence="1 2">
    <name type="scientific">Acinetobacter baumannii</name>
    <dbReference type="NCBI Taxonomy" id="470"/>
    <lineage>
        <taxon>Bacteria</taxon>
        <taxon>Pseudomonadati</taxon>
        <taxon>Pseudomonadota</taxon>
        <taxon>Gammaproteobacteria</taxon>
        <taxon>Moraxellales</taxon>
        <taxon>Moraxellaceae</taxon>
        <taxon>Acinetobacter</taxon>
        <taxon>Acinetobacter calcoaceticus/baumannii complex</taxon>
    </lineage>
</organism>
<comment type="caution">
    <text evidence="1">The sequence shown here is derived from an EMBL/GenBank/DDBJ whole genome shotgun (WGS) entry which is preliminary data.</text>
</comment>
<dbReference type="Gene3D" id="1.10.150.240">
    <property type="entry name" value="Putative phosphatase, domain 2"/>
    <property type="match status" value="1"/>
</dbReference>
<dbReference type="GO" id="GO:0016787">
    <property type="term" value="F:hydrolase activity"/>
    <property type="evidence" value="ECO:0007669"/>
    <property type="project" value="UniProtKB-KW"/>
</dbReference>
<sequence length="42" mass="4842">MEKNLKEYQAIIFDLDGTLADSFHFFLSVLNQLSAKSLYTTK</sequence>
<evidence type="ECO:0000313" key="1">
    <source>
        <dbReference type="EMBL" id="RTQ81337.1"/>
    </source>
</evidence>
<dbReference type="InterPro" id="IPR023198">
    <property type="entry name" value="PGP-like_dom2"/>
</dbReference>
<dbReference type="Proteomes" id="UP000268239">
    <property type="component" value="Unassembled WGS sequence"/>
</dbReference>
<proteinExistence type="predicted"/>
<feature type="non-terminal residue" evidence="1">
    <location>
        <position position="42"/>
    </location>
</feature>
<evidence type="ECO:0000313" key="2">
    <source>
        <dbReference type="Proteomes" id="UP000268239"/>
    </source>
</evidence>
<accession>A0AAX1ZQJ0</accession>
<dbReference type="EMBL" id="RXLU01000035">
    <property type="protein sequence ID" value="RTQ81337.1"/>
    <property type="molecule type" value="Genomic_DNA"/>
</dbReference>
<protein>
    <submittedName>
        <fullName evidence="1">HAD family hydrolase</fullName>
    </submittedName>
</protein>
<gene>
    <name evidence="1" type="ORF">EJ062_07435</name>
</gene>
<name>A0AAX1ZQJ0_ACIBA</name>
<dbReference type="InterPro" id="IPR036412">
    <property type="entry name" value="HAD-like_sf"/>
</dbReference>
<dbReference type="AlphaFoldDB" id="A0AAX1ZQJ0"/>
<keyword evidence="1" id="KW-0378">Hydrolase</keyword>